<evidence type="ECO:0000313" key="1">
    <source>
        <dbReference type="EMBL" id="TRY70091.1"/>
    </source>
</evidence>
<dbReference type="SUPFAM" id="SSF117281">
    <property type="entry name" value="Kelch motif"/>
    <property type="match status" value="2"/>
</dbReference>
<reference evidence="1 2" key="1">
    <citation type="journal article" date="2018" name="Nat. Ecol. Evol.">
        <title>Genomic signatures of mitonuclear coevolution across populations of Tigriopus californicus.</title>
        <authorList>
            <person name="Barreto F.S."/>
            <person name="Watson E.T."/>
            <person name="Lima T.G."/>
            <person name="Willett C.S."/>
            <person name="Edmands S."/>
            <person name="Li W."/>
            <person name="Burton R.S."/>
        </authorList>
    </citation>
    <scope>NUCLEOTIDE SEQUENCE [LARGE SCALE GENOMIC DNA]</scope>
    <source>
        <strain evidence="1 2">San Diego</strain>
    </source>
</reference>
<protein>
    <submittedName>
        <fullName evidence="1">Uncharacterized protein</fullName>
    </submittedName>
</protein>
<evidence type="ECO:0000313" key="2">
    <source>
        <dbReference type="Proteomes" id="UP000318571"/>
    </source>
</evidence>
<dbReference type="EMBL" id="VCGU01000009">
    <property type="protein sequence ID" value="TRY70091.1"/>
    <property type="molecule type" value="Genomic_DNA"/>
</dbReference>
<organism evidence="1 2">
    <name type="scientific">Tigriopus californicus</name>
    <name type="common">Marine copepod</name>
    <dbReference type="NCBI Taxonomy" id="6832"/>
    <lineage>
        <taxon>Eukaryota</taxon>
        <taxon>Metazoa</taxon>
        <taxon>Ecdysozoa</taxon>
        <taxon>Arthropoda</taxon>
        <taxon>Crustacea</taxon>
        <taxon>Multicrustacea</taxon>
        <taxon>Hexanauplia</taxon>
        <taxon>Copepoda</taxon>
        <taxon>Harpacticoida</taxon>
        <taxon>Harpacticidae</taxon>
        <taxon>Tigriopus</taxon>
    </lineage>
</organism>
<dbReference type="AlphaFoldDB" id="A0A553NXC5"/>
<sequence>HSLPCTFYVFINATNECYLGDIGTSRSVQIDNKNNSVLVTSLKDQETEVGNRFSLTLPVKGYHINRFLYKRISRRVCGLNCYLDPNGRCSFYFISSRVCYLGDVLNAEATIPPPKISPSANIIIFINADYTRTTNVSARSYTQVVMPYKTAHHRLIHHWGGFPTLEDCATACHAGFKRSSRDALDMKCQFFFYNATSLNCYVGNLEFKSEGPPSDNDGIITLFIQTAVLKEVSNGEDFSHVPYNQSWNSYIYREAVASGASSLQCGALCIFDTGPCNIAITNRANGACYLGDWYINSTEFDQITFDGLVSHRKPQLGVILGGLDQSHKQVDTIDVINEFRTSCENPAIPTLPVPLYGHAGFYSESDNEIVVCGGHQNTSNPNFCFKSKLDSDIPSWSLISSRMEHVSRFQLVPAESGFFSIGGARSTGPISNIYRTSQIGKKWVTDRILPEPTQGHCSVVHAGQIWIIGGKSTDGAMLKRTTIHDPLTYSLRTPGTTGNLNLARYLPLCGLIKDPETNHNWILVIGGIDEVSNTPTSSIEYFDIQEDHEWRILTTHVPLYESNVTLPFRGASSGGMIKFGPSRYLLFLGQTFDHGVSANNLAMWNRDIGQFNPVVSTSMQSGRNLGAVVQIPLHTRWTCLPMGNEWVKMVEQNTDHFFQPLQLTGYPNTQETIISNLDTLDQYKSCNGFYHLRLVWPELGYFNEWRQKSNFIDAGPVLDYQAIAVRYPNFFKGLIHVNGNSKPDGHPDHTYFKGDTRSSGQYAVGRYSNEPYGRIPGPVGNRGSGDIPISVDKIILYVKKDC</sequence>
<feature type="non-terminal residue" evidence="1">
    <location>
        <position position="1"/>
    </location>
</feature>
<keyword evidence="2" id="KW-1185">Reference proteome</keyword>
<dbReference type="Gene3D" id="2.120.10.80">
    <property type="entry name" value="Kelch-type beta propeller"/>
    <property type="match status" value="1"/>
</dbReference>
<dbReference type="InterPro" id="IPR015915">
    <property type="entry name" value="Kelch-typ_b-propeller"/>
</dbReference>
<dbReference type="Proteomes" id="UP000318571">
    <property type="component" value="Chromosome 9"/>
</dbReference>
<proteinExistence type="predicted"/>
<accession>A0A553NXC5</accession>
<name>A0A553NXC5_TIGCA</name>
<dbReference type="STRING" id="6832.A0A553NXC5"/>
<gene>
    <name evidence="1" type="ORF">TCAL_05199</name>
</gene>
<comment type="caution">
    <text evidence="1">The sequence shown here is derived from an EMBL/GenBank/DDBJ whole genome shotgun (WGS) entry which is preliminary data.</text>
</comment>